<name>A0A7J7JTV9_BUGNE</name>
<proteinExistence type="predicted"/>
<organism evidence="1 2">
    <name type="scientific">Bugula neritina</name>
    <name type="common">Brown bryozoan</name>
    <name type="synonym">Sertularia neritina</name>
    <dbReference type="NCBI Taxonomy" id="10212"/>
    <lineage>
        <taxon>Eukaryota</taxon>
        <taxon>Metazoa</taxon>
        <taxon>Spiralia</taxon>
        <taxon>Lophotrochozoa</taxon>
        <taxon>Bryozoa</taxon>
        <taxon>Gymnolaemata</taxon>
        <taxon>Cheilostomatida</taxon>
        <taxon>Flustrina</taxon>
        <taxon>Buguloidea</taxon>
        <taxon>Bugulidae</taxon>
        <taxon>Bugula</taxon>
    </lineage>
</organism>
<keyword evidence="2" id="KW-1185">Reference proteome</keyword>
<evidence type="ECO:0000313" key="1">
    <source>
        <dbReference type="EMBL" id="KAF6029809.1"/>
    </source>
</evidence>
<evidence type="ECO:0000313" key="2">
    <source>
        <dbReference type="Proteomes" id="UP000593567"/>
    </source>
</evidence>
<gene>
    <name evidence="1" type="ORF">EB796_011907</name>
</gene>
<reference evidence="1" key="1">
    <citation type="submission" date="2020-06" db="EMBL/GenBank/DDBJ databases">
        <title>Draft genome of Bugula neritina, a colonial animal packing powerful symbionts and potential medicines.</title>
        <authorList>
            <person name="Rayko M."/>
        </authorList>
    </citation>
    <scope>NUCLEOTIDE SEQUENCE [LARGE SCALE GENOMIC DNA]</scope>
    <source>
        <strain evidence="1">Kwan_BN1</strain>
    </source>
</reference>
<dbReference type="AlphaFoldDB" id="A0A7J7JTV9"/>
<dbReference type="Proteomes" id="UP000593567">
    <property type="component" value="Unassembled WGS sequence"/>
</dbReference>
<accession>A0A7J7JTV9</accession>
<dbReference type="EMBL" id="VXIV02001786">
    <property type="protein sequence ID" value="KAF6029809.1"/>
    <property type="molecule type" value="Genomic_DNA"/>
</dbReference>
<sequence length="217" mass="23885">MSDLRRKLSIRKSNRYNALAAEKTLQTPPAASLKKLNSSTDVTNCNIKNSSFRKSFSKSKVSQIKENKKAATSENLKSIAEAENIQPKEFSGLNTMKSAIMSIGKKLKGKQYKKMSLHESPRMINHAYTTPRRSERIKAQGLSTPLSIKMYSPFCIETPGLDDTFSRISKRKALTDISDSPVTKTPRRMVSAGVAGHKKLGASISSTKLAVPSLSGY</sequence>
<protein>
    <submittedName>
        <fullName evidence="1">Uncharacterized protein</fullName>
    </submittedName>
</protein>
<comment type="caution">
    <text evidence="1">The sequence shown here is derived from an EMBL/GenBank/DDBJ whole genome shotgun (WGS) entry which is preliminary data.</text>
</comment>